<evidence type="ECO:0000313" key="2">
    <source>
        <dbReference type="Proteomes" id="UP001215280"/>
    </source>
</evidence>
<dbReference type="Proteomes" id="UP001215280">
    <property type="component" value="Unassembled WGS sequence"/>
</dbReference>
<evidence type="ECO:0000313" key="1">
    <source>
        <dbReference type="EMBL" id="KAJ7721356.1"/>
    </source>
</evidence>
<protein>
    <submittedName>
        <fullName evidence="1">Uncharacterized protein</fullName>
    </submittedName>
</protein>
<organism evidence="1 2">
    <name type="scientific">Mycena maculata</name>
    <dbReference type="NCBI Taxonomy" id="230809"/>
    <lineage>
        <taxon>Eukaryota</taxon>
        <taxon>Fungi</taxon>
        <taxon>Dikarya</taxon>
        <taxon>Basidiomycota</taxon>
        <taxon>Agaricomycotina</taxon>
        <taxon>Agaricomycetes</taxon>
        <taxon>Agaricomycetidae</taxon>
        <taxon>Agaricales</taxon>
        <taxon>Marasmiineae</taxon>
        <taxon>Mycenaceae</taxon>
        <taxon>Mycena</taxon>
    </lineage>
</organism>
<reference evidence="1" key="1">
    <citation type="submission" date="2023-03" db="EMBL/GenBank/DDBJ databases">
        <title>Massive genome expansion in bonnet fungi (Mycena s.s.) driven by repeated elements and novel gene families across ecological guilds.</title>
        <authorList>
            <consortium name="Lawrence Berkeley National Laboratory"/>
            <person name="Harder C.B."/>
            <person name="Miyauchi S."/>
            <person name="Viragh M."/>
            <person name="Kuo A."/>
            <person name="Thoen E."/>
            <person name="Andreopoulos B."/>
            <person name="Lu D."/>
            <person name="Skrede I."/>
            <person name="Drula E."/>
            <person name="Henrissat B."/>
            <person name="Morin E."/>
            <person name="Kohler A."/>
            <person name="Barry K."/>
            <person name="LaButti K."/>
            <person name="Morin E."/>
            <person name="Salamov A."/>
            <person name="Lipzen A."/>
            <person name="Mereny Z."/>
            <person name="Hegedus B."/>
            <person name="Baldrian P."/>
            <person name="Stursova M."/>
            <person name="Weitz H."/>
            <person name="Taylor A."/>
            <person name="Grigoriev I.V."/>
            <person name="Nagy L.G."/>
            <person name="Martin F."/>
            <person name="Kauserud H."/>
        </authorList>
    </citation>
    <scope>NUCLEOTIDE SEQUENCE</scope>
    <source>
        <strain evidence="1">CBHHK188m</strain>
    </source>
</reference>
<proteinExistence type="predicted"/>
<sequence>MGVLCPEDQGISVVTSQDGHVWGPTPPTIDRQVHCGSCIFCTYRPPIPPSHPAIAMISDLFKDNASGEYADVFQTLGITHDTHLRILLGMEEGDIRRFFAACVPNKLTPIGFAEVLELLQKFYEAHKWVALPLTSIPRKKNGDTFEVFLSKRDTSSKIVAQSMRFSEEEYGILAAQIRPQIAWYLDIDCTLNEQDPRQVERFVQAMCDQLPVFTRYERAWPIEVFLRRLLPLSREDLVGCPSPDTLLPRMYQRQHRCPRLTQYFRCDGPKSVAPAARKLLSIFRMDEELAPALHFLGVNTDAAFEELRHMSLERKTDFVEEANELELNAFQKLILNRLFER</sequence>
<dbReference type="EMBL" id="JARJLG010000269">
    <property type="protein sequence ID" value="KAJ7721356.1"/>
    <property type="molecule type" value="Genomic_DNA"/>
</dbReference>
<comment type="caution">
    <text evidence="1">The sequence shown here is derived from an EMBL/GenBank/DDBJ whole genome shotgun (WGS) entry which is preliminary data.</text>
</comment>
<accession>A0AAD7HIA0</accession>
<gene>
    <name evidence="1" type="ORF">DFH07DRAFT_857944</name>
</gene>
<keyword evidence="2" id="KW-1185">Reference proteome</keyword>
<name>A0AAD7HIA0_9AGAR</name>
<dbReference type="AlphaFoldDB" id="A0AAD7HIA0"/>